<name>A0A4Y2WCT7_ARAVE</name>
<dbReference type="Proteomes" id="UP000499080">
    <property type="component" value="Unassembled WGS sequence"/>
</dbReference>
<sequence length="134" mass="15073">MTPCLTLIMAPFFLENERHVTSLSEQITEKYHIQRSEFSAHQQLLFTGTSSWSARATIPQDPDGPPPTHPLPPTTAADHLIPRTETIQHHQRTITGDPKNYLLHFAMLDSAHVKDGGSPFLRCGHTGIRQELRT</sequence>
<dbReference type="AlphaFoldDB" id="A0A4Y2WCT7"/>
<keyword evidence="3" id="KW-1185">Reference proteome</keyword>
<accession>A0A4Y2WCT7</accession>
<organism evidence="2 3">
    <name type="scientific">Araneus ventricosus</name>
    <name type="common">Orbweaver spider</name>
    <name type="synonym">Epeira ventricosa</name>
    <dbReference type="NCBI Taxonomy" id="182803"/>
    <lineage>
        <taxon>Eukaryota</taxon>
        <taxon>Metazoa</taxon>
        <taxon>Ecdysozoa</taxon>
        <taxon>Arthropoda</taxon>
        <taxon>Chelicerata</taxon>
        <taxon>Arachnida</taxon>
        <taxon>Araneae</taxon>
        <taxon>Araneomorphae</taxon>
        <taxon>Entelegynae</taxon>
        <taxon>Araneoidea</taxon>
        <taxon>Araneidae</taxon>
        <taxon>Araneus</taxon>
    </lineage>
</organism>
<protein>
    <submittedName>
        <fullName evidence="2">Uncharacterized protein</fullName>
    </submittedName>
</protein>
<evidence type="ECO:0000256" key="1">
    <source>
        <dbReference type="SAM" id="MobiDB-lite"/>
    </source>
</evidence>
<comment type="caution">
    <text evidence="2">The sequence shown here is derived from an EMBL/GenBank/DDBJ whole genome shotgun (WGS) entry which is preliminary data.</text>
</comment>
<proteinExistence type="predicted"/>
<evidence type="ECO:0000313" key="3">
    <source>
        <dbReference type="Proteomes" id="UP000499080"/>
    </source>
</evidence>
<reference evidence="2 3" key="1">
    <citation type="journal article" date="2019" name="Sci. Rep.">
        <title>Orb-weaving spider Araneus ventricosus genome elucidates the spidroin gene catalogue.</title>
        <authorList>
            <person name="Kono N."/>
            <person name="Nakamura H."/>
            <person name="Ohtoshi R."/>
            <person name="Moran D.A.P."/>
            <person name="Shinohara A."/>
            <person name="Yoshida Y."/>
            <person name="Fujiwara M."/>
            <person name="Mori M."/>
            <person name="Tomita M."/>
            <person name="Arakawa K."/>
        </authorList>
    </citation>
    <scope>NUCLEOTIDE SEQUENCE [LARGE SCALE GENOMIC DNA]</scope>
</reference>
<dbReference type="EMBL" id="BGPR01057583">
    <property type="protein sequence ID" value="GBO33877.1"/>
    <property type="molecule type" value="Genomic_DNA"/>
</dbReference>
<feature type="compositionally biased region" description="Pro residues" evidence="1">
    <location>
        <begin position="62"/>
        <end position="73"/>
    </location>
</feature>
<evidence type="ECO:0000313" key="2">
    <source>
        <dbReference type="EMBL" id="GBO33877.1"/>
    </source>
</evidence>
<gene>
    <name evidence="2" type="ORF">AVEN_84755_1</name>
</gene>
<feature type="region of interest" description="Disordered" evidence="1">
    <location>
        <begin position="54"/>
        <end position="77"/>
    </location>
</feature>